<keyword evidence="4" id="KW-1185">Reference proteome</keyword>
<feature type="compositionally biased region" description="Polar residues" evidence="1">
    <location>
        <begin position="194"/>
        <end position="242"/>
    </location>
</feature>
<proteinExistence type="predicted"/>
<dbReference type="PANTHER" id="PTHR14625">
    <property type="entry name" value="MICROCEPHALIN"/>
    <property type="match status" value="1"/>
</dbReference>
<dbReference type="Pfam" id="PF12738">
    <property type="entry name" value="PTCB-BRCT"/>
    <property type="match status" value="1"/>
</dbReference>
<dbReference type="InterPro" id="IPR036420">
    <property type="entry name" value="BRCT_dom_sf"/>
</dbReference>
<protein>
    <recommendedName>
        <fullName evidence="2">BRCT domain-containing protein</fullName>
    </recommendedName>
</protein>
<dbReference type="Proteomes" id="UP000287033">
    <property type="component" value="Unassembled WGS sequence"/>
</dbReference>
<evidence type="ECO:0000259" key="2">
    <source>
        <dbReference type="PROSITE" id="PS50172"/>
    </source>
</evidence>
<organism evidence="3 4">
    <name type="scientific">Chiloscyllium punctatum</name>
    <name type="common">Brownbanded bambooshark</name>
    <name type="synonym">Hemiscyllium punctatum</name>
    <dbReference type="NCBI Taxonomy" id="137246"/>
    <lineage>
        <taxon>Eukaryota</taxon>
        <taxon>Metazoa</taxon>
        <taxon>Chordata</taxon>
        <taxon>Craniata</taxon>
        <taxon>Vertebrata</taxon>
        <taxon>Chondrichthyes</taxon>
        <taxon>Elasmobranchii</taxon>
        <taxon>Galeomorphii</taxon>
        <taxon>Galeoidea</taxon>
        <taxon>Orectolobiformes</taxon>
        <taxon>Hemiscylliidae</taxon>
        <taxon>Chiloscyllium</taxon>
    </lineage>
</organism>
<name>A0A401RWZ1_CHIPU</name>
<dbReference type="InterPro" id="IPR001357">
    <property type="entry name" value="BRCT_dom"/>
</dbReference>
<sequence>MAKDCSKRMVLQDVVAFVDVWSSSKTENYSKPFIGHLTDMGATVLKYFNKQVTHVVFKDGHESVWKKAKKTGVKLVSVLWVERCMATCTHVDESLFPAVNDSKSLPENKRTHRCMKPRDFIEKTPENDKRLQRKLDQMIQNLDLNKTTGVDLPLLSFDGDATDLHIPKMKTIPLNHFCRMEERLKEMKDKRENLSPTASQMSQTSISGSAASLCQPSLGESPSITPKENQATGSEYTSTNDPCGSFDNENKSLVSIHACAEQVDQHSTPESLADSFHLLSANCDLINKTSMRRTKKTVAATKLVFPKERSSSASSDGTGASTSSCNVQRNRKYSEGGCLQALDHATQELKVYNIIRKANRNLPPPGQVSSSVKEGDIAEMNSMLNVHHKSNISPLKHKCSSSSKKNPTSSKKNSDLCKPQNELFEARPFSSRSPCDYSMSEVYEDFFSPDNLNGQRKSRLPLRVFPPESPSPPKINSVCVKQKRKLQGTNQPSSTARTKRMKVMTNFNASEQLNPGVCNSNESLNMITVIDNNNPHKQNDAQHPVATRIHNRRKFCIKQLLEHFLDKSEELPSNKLSLKKGSGFPKGNGERKFDLFSNDSPPTYFYDHRSGVNHSSNLHNETKNNSLNSLKFTDQLNKEQNEMEKVQHHQKNELSKEILTTGNDMEDKHLNEPCQSHNKKYTTELTRTTIGCKGKTKKPSRTLVMTSMPSENQIIVMQVVKHLGGFLFSDQVNETTTHVVAGHPRRTLNVLFGIAQGCWILSFDWILWSLEQGFWVPEEPYELSAQFPAATVSYYRFVAFCS</sequence>
<dbReference type="OrthoDB" id="2384350at2759"/>
<dbReference type="PANTHER" id="PTHR14625:SF3">
    <property type="entry name" value="MICROCEPHALIN"/>
    <property type="match status" value="1"/>
</dbReference>
<dbReference type="Pfam" id="PF00533">
    <property type="entry name" value="BRCT"/>
    <property type="match status" value="1"/>
</dbReference>
<dbReference type="EMBL" id="BEZZ01000015">
    <property type="protein sequence ID" value="GCC22661.1"/>
    <property type="molecule type" value="Genomic_DNA"/>
</dbReference>
<dbReference type="SMART" id="SM00292">
    <property type="entry name" value="BRCT"/>
    <property type="match status" value="2"/>
</dbReference>
<feature type="domain" description="BRCT" evidence="2">
    <location>
        <begin position="716"/>
        <end position="783"/>
    </location>
</feature>
<evidence type="ECO:0000313" key="3">
    <source>
        <dbReference type="EMBL" id="GCC22661.1"/>
    </source>
</evidence>
<dbReference type="InterPro" id="IPR022047">
    <property type="entry name" value="Microcephalin-like"/>
</dbReference>
<dbReference type="PROSITE" id="PS50172">
    <property type="entry name" value="BRCT"/>
    <property type="match status" value="2"/>
</dbReference>
<feature type="region of interest" description="Disordered" evidence="1">
    <location>
        <begin position="189"/>
        <end position="244"/>
    </location>
</feature>
<dbReference type="AlphaFoldDB" id="A0A401RWZ1"/>
<feature type="region of interest" description="Disordered" evidence="1">
    <location>
        <begin position="307"/>
        <end position="326"/>
    </location>
</feature>
<gene>
    <name evidence="3" type="ORF">chiPu_0001049</name>
</gene>
<feature type="compositionally biased region" description="Low complexity" evidence="1">
    <location>
        <begin position="311"/>
        <end position="324"/>
    </location>
</feature>
<dbReference type="SUPFAM" id="SSF52113">
    <property type="entry name" value="BRCT domain"/>
    <property type="match status" value="2"/>
</dbReference>
<feature type="compositionally biased region" description="Low complexity" evidence="1">
    <location>
        <begin position="400"/>
        <end position="411"/>
    </location>
</feature>
<dbReference type="CDD" id="cd17716">
    <property type="entry name" value="BRCT_microcephalin_rpt1"/>
    <property type="match status" value="1"/>
</dbReference>
<dbReference type="STRING" id="137246.A0A401RWZ1"/>
<dbReference type="OMA" id="AMEPRMT"/>
<feature type="domain" description="BRCT" evidence="2">
    <location>
        <begin position="37"/>
        <end position="98"/>
    </location>
</feature>
<evidence type="ECO:0000313" key="4">
    <source>
        <dbReference type="Proteomes" id="UP000287033"/>
    </source>
</evidence>
<accession>A0A401RWZ1</accession>
<evidence type="ECO:0000256" key="1">
    <source>
        <dbReference type="SAM" id="MobiDB-lite"/>
    </source>
</evidence>
<comment type="caution">
    <text evidence="3">The sequence shown here is derived from an EMBL/GenBank/DDBJ whole genome shotgun (WGS) entry which is preliminary data.</text>
</comment>
<dbReference type="GO" id="GO:0000278">
    <property type="term" value="P:mitotic cell cycle"/>
    <property type="evidence" value="ECO:0007669"/>
    <property type="project" value="TreeGrafter"/>
</dbReference>
<reference evidence="3 4" key="1">
    <citation type="journal article" date="2018" name="Nat. Ecol. Evol.">
        <title>Shark genomes provide insights into elasmobranch evolution and the origin of vertebrates.</title>
        <authorList>
            <person name="Hara Y"/>
            <person name="Yamaguchi K"/>
            <person name="Onimaru K"/>
            <person name="Kadota M"/>
            <person name="Koyanagi M"/>
            <person name="Keeley SD"/>
            <person name="Tatsumi K"/>
            <person name="Tanaka K"/>
            <person name="Motone F"/>
            <person name="Kageyama Y"/>
            <person name="Nozu R"/>
            <person name="Adachi N"/>
            <person name="Nishimura O"/>
            <person name="Nakagawa R"/>
            <person name="Tanegashima C"/>
            <person name="Kiyatake I"/>
            <person name="Matsumoto R"/>
            <person name="Murakumo K"/>
            <person name="Nishida K"/>
            <person name="Terakita A"/>
            <person name="Kuratani S"/>
            <person name="Sato K"/>
            <person name="Hyodo S Kuraku.S."/>
        </authorList>
    </citation>
    <scope>NUCLEOTIDE SEQUENCE [LARGE SCALE GENOMIC DNA]</scope>
</reference>
<dbReference type="Gene3D" id="3.40.50.10190">
    <property type="entry name" value="BRCT domain"/>
    <property type="match status" value="2"/>
</dbReference>
<feature type="region of interest" description="Disordered" evidence="1">
    <location>
        <begin position="391"/>
        <end position="416"/>
    </location>
</feature>
<dbReference type="CDD" id="cd17736">
    <property type="entry name" value="BRCT_microcephalin_rpt2"/>
    <property type="match status" value="1"/>
</dbReference>